<evidence type="ECO:0000313" key="1">
    <source>
        <dbReference type="Proteomes" id="UP000887565"/>
    </source>
</evidence>
<accession>A0A915JAT5</accession>
<evidence type="ECO:0000313" key="2">
    <source>
        <dbReference type="WBParaSite" id="nRc.2.0.1.t23267-RA"/>
    </source>
</evidence>
<name>A0A915JAT5_ROMCU</name>
<sequence>MSDILCDYNSFSRKKIKNCLTTQKTSENAKQYETWKFFDSMWKFFETNYLVKFFYCVVRNNFYKLSDRLKFIYRKTTKVKTEAQVVTTTAHFL</sequence>
<dbReference type="AlphaFoldDB" id="A0A915JAT5"/>
<proteinExistence type="predicted"/>
<organism evidence="1 2">
    <name type="scientific">Romanomermis culicivorax</name>
    <name type="common">Nematode worm</name>
    <dbReference type="NCBI Taxonomy" id="13658"/>
    <lineage>
        <taxon>Eukaryota</taxon>
        <taxon>Metazoa</taxon>
        <taxon>Ecdysozoa</taxon>
        <taxon>Nematoda</taxon>
        <taxon>Enoplea</taxon>
        <taxon>Dorylaimia</taxon>
        <taxon>Mermithida</taxon>
        <taxon>Mermithoidea</taxon>
        <taxon>Mermithidae</taxon>
        <taxon>Romanomermis</taxon>
    </lineage>
</organism>
<dbReference type="Proteomes" id="UP000887565">
    <property type="component" value="Unplaced"/>
</dbReference>
<keyword evidence="1" id="KW-1185">Reference proteome</keyword>
<protein>
    <submittedName>
        <fullName evidence="2">Uncharacterized protein</fullName>
    </submittedName>
</protein>
<reference evidence="2" key="1">
    <citation type="submission" date="2022-11" db="UniProtKB">
        <authorList>
            <consortium name="WormBaseParasite"/>
        </authorList>
    </citation>
    <scope>IDENTIFICATION</scope>
</reference>
<dbReference type="WBParaSite" id="nRc.2.0.1.t23267-RA">
    <property type="protein sequence ID" value="nRc.2.0.1.t23267-RA"/>
    <property type="gene ID" value="nRc.2.0.1.g23267"/>
</dbReference>